<evidence type="ECO:0000256" key="14">
    <source>
        <dbReference type="PROSITE-ProRule" id="PRU00175"/>
    </source>
</evidence>
<evidence type="ECO:0000313" key="17">
    <source>
        <dbReference type="EMBL" id="KAG2391555.1"/>
    </source>
</evidence>
<dbReference type="Proteomes" id="UP000743370">
    <property type="component" value="Unassembled WGS sequence"/>
</dbReference>
<protein>
    <recommendedName>
        <fullName evidence="4">RING-type E3 ubiquitin transferase</fullName>
        <ecNumber evidence="4">2.3.2.27</ecNumber>
    </recommendedName>
</protein>
<evidence type="ECO:0000256" key="3">
    <source>
        <dbReference type="ARBA" id="ARBA00004906"/>
    </source>
</evidence>
<comment type="pathway">
    <text evidence="3">Protein modification; protein ubiquitination.</text>
</comment>
<evidence type="ECO:0000256" key="12">
    <source>
        <dbReference type="ARBA" id="ARBA00023136"/>
    </source>
</evidence>
<evidence type="ECO:0000259" key="16">
    <source>
        <dbReference type="PROSITE" id="PS50089"/>
    </source>
</evidence>
<evidence type="ECO:0000256" key="1">
    <source>
        <dbReference type="ARBA" id="ARBA00000900"/>
    </source>
</evidence>
<dbReference type="GO" id="GO:0061630">
    <property type="term" value="F:ubiquitin protein ligase activity"/>
    <property type="evidence" value="ECO:0007669"/>
    <property type="project" value="UniProtKB-EC"/>
</dbReference>
<keyword evidence="12 15" id="KW-0472">Membrane</keyword>
<dbReference type="PANTHER" id="PTHR46913">
    <property type="entry name" value="RING-H2 FINGER PROTEIN ATL16"/>
    <property type="match status" value="1"/>
</dbReference>
<keyword evidence="10" id="KW-0862">Zinc</keyword>
<keyword evidence="6 15" id="KW-0812">Transmembrane</keyword>
<dbReference type="GO" id="GO:0016567">
    <property type="term" value="P:protein ubiquitination"/>
    <property type="evidence" value="ECO:0007669"/>
    <property type="project" value="InterPro"/>
</dbReference>
<evidence type="ECO:0000256" key="8">
    <source>
        <dbReference type="ARBA" id="ARBA00022771"/>
    </source>
</evidence>
<name>A0A8T0K788_PHAAN</name>
<feature type="domain" description="RING-type" evidence="16">
    <location>
        <begin position="118"/>
        <end position="160"/>
    </location>
</feature>
<dbReference type="AlphaFoldDB" id="A0A8T0K788"/>
<dbReference type="InterPro" id="IPR044600">
    <property type="entry name" value="ATL1/ATL16-like"/>
</dbReference>
<evidence type="ECO:0000256" key="13">
    <source>
        <dbReference type="ARBA" id="ARBA00024209"/>
    </source>
</evidence>
<keyword evidence="5" id="KW-0808">Transferase</keyword>
<comment type="subcellular location">
    <subcellularLocation>
        <location evidence="2">Membrane</location>
        <topology evidence="2">Single-pass membrane protein</topology>
    </subcellularLocation>
</comment>
<organism evidence="17 18">
    <name type="scientific">Phaseolus angularis</name>
    <name type="common">Azuki bean</name>
    <name type="synonym">Vigna angularis</name>
    <dbReference type="NCBI Taxonomy" id="3914"/>
    <lineage>
        <taxon>Eukaryota</taxon>
        <taxon>Viridiplantae</taxon>
        <taxon>Streptophyta</taxon>
        <taxon>Embryophyta</taxon>
        <taxon>Tracheophyta</taxon>
        <taxon>Spermatophyta</taxon>
        <taxon>Magnoliopsida</taxon>
        <taxon>eudicotyledons</taxon>
        <taxon>Gunneridae</taxon>
        <taxon>Pentapetalae</taxon>
        <taxon>rosids</taxon>
        <taxon>fabids</taxon>
        <taxon>Fabales</taxon>
        <taxon>Fabaceae</taxon>
        <taxon>Papilionoideae</taxon>
        <taxon>50 kb inversion clade</taxon>
        <taxon>NPAAA clade</taxon>
        <taxon>indigoferoid/millettioid clade</taxon>
        <taxon>Phaseoleae</taxon>
        <taxon>Vigna</taxon>
    </lineage>
</organism>
<comment type="similarity">
    <text evidence="13">Belongs to the RING-type zinc finger family. ATL subfamily.</text>
</comment>
<evidence type="ECO:0000256" key="15">
    <source>
        <dbReference type="SAM" id="Phobius"/>
    </source>
</evidence>
<dbReference type="SUPFAM" id="SSF57850">
    <property type="entry name" value="RING/U-box"/>
    <property type="match status" value="1"/>
</dbReference>
<gene>
    <name evidence="17" type="ORF">HKW66_Vig0126840</name>
</gene>
<dbReference type="SMART" id="SM01197">
    <property type="entry name" value="FANCL_C"/>
    <property type="match status" value="1"/>
</dbReference>
<dbReference type="EC" id="2.3.2.27" evidence="4"/>
<dbReference type="Gene3D" id="3.30.40.10">
    <property type="entry name" value="Zinc/RING finger domain, C3HC4 (zinc finger)"/>
    <property type="match status" value="1"/>
</dbReference>
<evidence type="ECO:0000256" key="6">
    <source>
        <dbReference type="ARBA" id="ARBA00022692"/>
    </source>
</evidence>
<evidence type="ECO:0000256" key="11">
    <source>
        <dbReference type="ARBA" id="ARBA00022989"/>
    </source>
</evidence>
<dbReference type="FunFam" id="3.30.40.10:FF:000609">
    <property type="entry name" value="RING-H2 finger protein ATL1"/>
    <property type="match status" value="1"/>
</dbReference>
<evidence type="ECO:0000256" key="10">
    <source>
        <dbReference type="ARBA" id="ARBA00022833"/>
    </source>
</evidence>
<dbReference type="InterPro" id="IPR001841">
    <property type="entry name" value="Znf_RING"/>
</dbReference>
<dbReference type="GO" id="GO:0016020">
    <property type="term" value="C:membrane"/>
    <property type="evidence" value="ECO:0007669"/>
    <property type="project" value="UniProtKB-SubCell"/>
</dbReference>
<comment type="catalytic activity">
    <reaction evidence="1">
        <text>S-ubiquitinyl-[E2 ubiquitin-conjugating enzyme]-L-cysteine + [acceptor protein]-L-lysine = [E2 ubiquitin-conjugating enzyme]-L-cysteine + N(6)-ubiquitinyl-[acceptor protein]-L-lysine.</text>
        <dbReference type="EC" id="2.3.2.27"/>
    </reaction>
</comment>
<proteinExistence type="inferred from homology"/>
<accession>A0A8T0K788</accession>
<keyword evidence="9" id="KW-0833">Ubl conjugation pathway</keyword>
<dbReference type="EMBL" id="JABFOF010000007">
    <property type="protein sequence ID" value="KAG2391555.1"/>
    <property type="molecule type" value="Genomic_DNA"/>
</dbReference>
<evidence type="ECO:0000256" key="5">
    <source>
        <dbReference type="ARBA" id="ARBA00022679"/>
    </source>
</evidence>
<dbReference type="Pfam" id="PF13639">
    <property type="entry name" value="zf-RING_2"/>
    <property type="match status" value="1"/>
</dbReference>
<evidence type="ECO:0000256" key="2">
    <source>
        <dbReference type="ARBA" id="ARBA00004167"/>
    </source>
</evidence>
<comment type="caution">
    <text evidence="17">The sequence shown here is derived from an EMBL/GenBank/DDBJ whole genome shotgun (WGS) entry which is preliminary data.</text>
</comment>
<evidence type="ECO:0000256" key="9">
    <source>
        <dbReference type="ARBA" id="ARBA00022786"/>
    </source>
</evidence>
<dbReference type="PROSITE" id="PS50089">
    <property type="entry name" value="ZF_RING_2"/>
    <property type="match status" value="1"/>
</dbReference>
<evidence type="ECO:0000256" key="4">
    <source>
        <dbReference type="ARBA" id="ARBA00012483"/>
    </source>
</evidence>
<dbReference type="InterPro" id="IPR013083">
    <property type="entry name" value="Znf_RING/FYVE/PHD"/>
</dbReference>
<feature type="transmembrane region" description="Helical" evidence="15">
    <location>
        <begin position="261"/>
        <end position="285"/>
    </location>
</feature>
<feature type="transmembrane region" description="Helical" evidence="15">
    <location>
        <begin position="27"/>
        <end position="49"/>
    </location>
</feature>
<evidence type="ECO:0000256" key="7">
    <source>
        <dbReference type="ARBA" id="ARBA00022723"/>
    </source>
</evidence>
<reference evidence="17 18" key="1">
    <citation type="submission" date="2020-05" db="EMBL/GenBank/DDBJ databases">
        <title>Vigna angularis (adzuki bean) Var. LongXiaoDou No. 4 denovo assembly.</title>
        <authorList>
            <person name="Xiang H."/>
        </authorList>
    </citation>
    <scope>NUCLEOTIDE SEQUENCE [LARGE SCALE GENOMIC DNA]</scope>
    <source>
        <tissue evidence="17">Leaf</tissue>
    </source>
</reference>
<keyword evidence="8 14" id="KW-0863">Zinc-finger</keyword>
<evidence type="ECO:0000313" key="18">
    <source>
        <dbReference type="Proteomes" id="UP000743370"/>
    </source>
</evidence>
<sequence length="312" mass="34454">MPTQSDSPSNSLSQLAQNVFSDNNSSIMLAAVLSLLLVILFVLLLHVYAKWFLSQSQLRSHTRRWRTPVTVSDVLEPSHFHSINIEASPTCPKGLDSATVSAIPMFVHKTEKTEELECVICLSVIEEGEIGRRLPKCGHAFHVECIDMWFTSHSNCPICRAPILGSDDSEPGSDDVFEIVVVTPGYEISHSEIGAMSGSVPENSSSLLAFSLKRLLSKVFLSPDHAVLFSHDEVVFLWDGSEFSSANKGYLATETRITMTLVAFFLTATKLAGALFTLTVAANAFSYSRFRKNNLRRFRSPIDETSDKESSD</sequence>
<dbReference type="SMART" id="SM00184">
    <property type="entry name" value="RING"/>
    <property type="match status" value="1"/>
</dbReference>
<keyword evidence="7" id="KW-0479">Metal-binding</keyword>
<dbReference type="CDD" id="cd16461">
    <property type="entry name" value="RING-H2_EL5-like"/>
    <property type="match status" value="1"/>
</dbReference>
<dbReference type="GO" id="GO:0008270">
    <property type="term" value="F:zinc ion binding"/>
    <property type="evidence" value="ECO:0007669"/>
    <property type="project" value="UniProtKB-KW"/>
</dbReference>
<dbReference type="PANTHER" id="PTHR46913:SF1">
    <property type="entry name" value="RING-H2 FINGER PROTEIN ATL16"/>
    <property type="match status" value="1"/>
</dbReference>
<keyword evidence="11 15" id="KW-1133">Transmembrane helix</keyword>